<evidence type="ECO:0000313" key="8">
    <source>
        <dbReference type="EMBL" id="CAH0554489.1"/>
    </source>
</evidence>
<evidence type="ECO:0000256" key="5">
    <source>
        <dbReference type="ARBA" id="ARBA00023136"/>
    </source>
</evidence>
<dbReference type="InterPro" id="IPR018499">
    <property type="entry name" value="Tetraspanin/Peripherin"/>
</dbReference>
<dbReference type="AlphaFoldDB" id="A0A9P0FHG6"/>
<evidence type="ECO:0000256" key="2">
    <source>
        <dbReference type="ARBA" id="ARBA00006840"/>
    </source>
</evidence>
<gene>
    <name evidence="8" type="ORF">MELIAE_LOCUS6071</name>
</gene>
<keyword evidence="6" id="KW-1015">Disulfide bond</keyword>
<feature type="transmembrane region" description="Helical" evidence="7">
    <location>
        <begin position="206"/>
        <end position="228"/>
    </location>
</feature>
<comment type="similarity">
    <text evidence="2 7">Belongs to the tetraspanin (TM4SF) family.</text>
</comment>
<proteinExistence type="inferred from homology"/>
<feature type="disulfide bond" evidence="6">
    <location>
        <begin position="153"/>
        <end position="175"/>
    </location>
</feature>
<dbReference type="PIRSF" id="PIRSF002419">
    <property type="entry name" value="Tetraspanin"/>
    <property type="match status" value="1"/>
</dbReference>
<evidence type="ECO:0000256" key="4">
    <source>
        <dbReference type="ARBA" id="ARBA00022989"/>
    </source>
</evidence>
<keyword evidence="9" id="KW-1185">Reference proteome</keyword>
<dbReference type="GO" id="GO:0005886">
    <property type="term" value="C:plasma membrane"/>
    <property type="evidence" value="ECO:0007669"/>
    <property type="project" value="TreeGrafter"/>
</dbReference>
<sequence>MCSERKNNVGEILLKCLSGLLTIYYVIVALMMFILGAYALFIVFWAHDEKTIEQELLAVPAIVFLALGFLLILTVIIGCCGICREAPCCTETYSVFLIILGLAQLALGAYLLVEQNNQQRLVNRVDTDLQSLLNRYRDDPRPLDQIQEFMECCGKDSPADFSLMVHGQEWPTSCCPQGTKFCTDYRAFRTGCLDEIVNLSRFNNIILGWVSIIVGLSEIFGAVLGFWVSCGVWRKQTITWA</sequence>
<dbReference type="Pfam" id="PF00335">
    <property type="entry name" value="Tetraspanin"/>
    <property type="match status" value="1"/>
</dbReference>
<dbReference type="SUPFAM" id="SSF48652">
    <property type="entry name" value="Tetraspanin"/>
    <property type="match status" value="1"/>
</dbReference>
<dbReference type="OrthoDB" id="438211at2759"/>
<evidence type="ECO:0000256" key="6">
    <source>
        <dbReference type="PIRSR" id="PIRSR002419-1"/>
    </source>
</evidence>
<organism evidence="8 9">
    <name type="scientific">Brassicogethes aeneus</name>
    <name type="common">Rape pollen beetle</name>
    <name type="synonym">Meligethes aeneus</name>
    <dbReference type="NCBI Taxonomy" id="1431903"/>
    <lineage>
        <taxon>Eukaryota</taxon>
        <taxon>Metazoa</taxon>
        <taxon>Ecdysozoa</taxon>
        <taxon>Arthropoda</taxon>
        <taxon>Hexapoda</taxon>
        <taxon>Insecta</taxon>
        <taxon>Pterygota</taxon>
        <taxon>Neoptera</taxon>
        <taxon>Endopterygota</taxon>
        <taxon>Coleoptera</taxon>
        <taxon>Polyphaga</taxon>
        <taxon>Cucujiformia</taxon>
        <taxon>Nitidulidae</taxon>
        <taxon>Meligethinae</taxon>
        <taxon>Brassicogethes</taxon>
    </lineage>
</organism>
<dbReference type="InterPro" id="IPR008952">
    <property type="entry name" value="Tetraspanin_EC2_sf"/>
</dbReference>
<dbReference type="PANTHER" id="PTHR19282">
    <property type="entry name" value="TETRASPANIN"/>
    <property type="match status" value="1"/>
</dbReference>
<evidence type="ECO:0000313" key="9">
    <source>
        <dbReference type="Proteomes" id="UP001154078"/>
    </source>
</evidence>
<evidence type="ECO:0000256" key="1">
    <source>
        <dbReference type="ARBA" id="ARBA00004141"/>
    </source>
</evidence>
<accession>A0A9P0FHG6</accession>
<reference evidence="8" key="1">
    <citation type="submission" date="2021-12" db="EMBL/GenBank/DDBJ databases">
        <authorList>
            <person name="King R."/>
        </authorList>
    </citation>
    <scope>NUCLEOTIDE SEQUENCE</scope>
</reference>
<evidence type="ECO:0000256" key="3">
    <source>
        <dbReference type="ARBA" id="ARBA00022692"/>
    </source>
</evidence>
<dbReference type="Proteomes" id="UP001154078">
    <property type="component" value="Chromosome 4"/>
</dbReference>
<dbReference type="PRINTS" id="PR00259">
    <property type="entry name" value="TMFOUR"/>
</dbReference>
<protein>
    <recommendedName>
        <fullName evidence="7">Tetraspanin</fullName>
    </recommendedName>
</protein>
<comment type="subcellular location">
    <subcellularLocation>
        <location evidence="1 7">Membrane</location>
        <topology evidence="1 7">Multi-pass membrane protein</topology>
    </subcellularLocation>
</comment>
<feature type="transmembrane region" description="Helical" evidence="7">
    <location>
        <begin position="57"/>
        <end position="83"/>
    </location>
</feature>
<dbReference type="EMBL" id="OV121135">
    <property type="protein sequence ID" value="CAH0554489.1"/>
    <property type="molecule type" value="Genomic_DNA"/>
</dbReference>
<evidence type="ECO:0000256" key="7">
    <source>
        <dbReference type="RuleBase" id="RU361218"/>
    </source>
</evidence>
<dbReference type="Gene3D" id="1.10.1450.10">
    <property type="entry name" value="Tetraspanin"/>
    <property type="match status" value="1"/>
</dbReference>
<keyword evidence="5 7" id="KW-0472">Membrane</keyword>
<feature type="transmembrane region" description="Helical" evidence="7">
    <location>
        <begin position="12"/>
        <end position="45"/>
    </location>
</feature>
<feature type="transmembrane region" description="Helical" evidence="7">
    <location>
        <begin position="95"/>
        <end position="113"/>
    </location>
</feature>
<dbReference type="PANTHER" id="PTHR19282:SF521">
    <property type="entry name" value="IP01817P-RELATED"/>
    <property type="match status" value="1"/>
</dbReference>
<feature type="disulfide bond" evidence="6">
    <location>
        <begin position="152"/>
        <end position="192"/>
    </location>
</feature>
<dbReference type="CDD" id="cd03127">
    <property type="entry name" value="tetraspanin_LEL"/>
    <property type="match status" value="1"/>
</dbReference>
<name>A0A9P0FHG6_BRAAE</name>
<dbReference type="InterPro" id="IPR000301">
    <property type="entry name" value="Tetraspanin_animals"/>
</dbReference>
<keyword evidence="3 7" id="KW-0812">Transmembrane</keyword>
<keyword evidence="4 7" id="KW-1133">Transmembrane helix</keyword>